<dbReference type="PANTHER" id="PTHR22926">
    <property type="entry name" value="PHOSPHO-N-ACETYLMURAMOYL-PENTAPEPTIDE-TRANSFERASE"/>
    <property type="match status" value="1"/>
</dbReference>
<feature type="transmembrane region" description="Helical" evidence="8">
    <location>
        <begin position="108"/>
        <end position="125"/>
    </location>
</feature>
<comment type="caution">
    <text evidence="9">The sequence shown here is derived from an EMBL/GenBank/DDBJ whole genome shotgun (WGS) entry which is preliminary data.</text>
</comment>
<gene>
    <name evidence="9" type="ORF">ENJ74_03650</name>
</gene>
<keyword evidence="2" id="KW-1003">Cell membrane</keyword>
<accession>A0A7V2SLJ4</accession>
<organism evidence="9">
    <name type="scientific">Nitratifractor salsuginis</name>
    <dbReference type="NCBI Taxonomy" id="269261"/>
    <lineage>
        <taxon>Bacteria</taxon>
        <taxon>Pseudomonadati</taxon>
        <taxon>Campylobacterota</taxon>
        <taxon>Epsilonproteobacteria</taxon>
        <taxon>Campylobacterales</taxon>
        <taxon>Sulfurovaceae</taxon>
        <taxon>Nitratifractor</taxon>
    </lineage>
</organism>
<evidence type="ECO:0000256" key="7">
    <source>
        <dbReference type="PIRSR" id="PIRSR600715-1"/>
    </source>
</evidence>
<dbReference type="GO" id="GO:0071555">
    <property type="term" value="P:cell wall organization"/>
    <property type="evidence" value="ECO:0007669"/>
    <property type="project" value="TreeGrafter"/>
</dbReference>
<sequence length="361" mass="40713">MIGSTPIWRWIRAGRSGSLVSKLRLPLPKGSKRWWDGTGTVLESVVFLLALSLTWWIRRFALAGKLLDIPNERSLHTLPTPRGGGLAIVVAFYSGALWLYFRGELDPVLLWGLLCALPVAAVSMVDDVVSLSPKIRLAVQGLSAVAALWVLREHLALDLYWFRLEGVWTAPIFFLAILWLTNLYNFLDGIDGYAASEAIFVSWGAYLFFHSEVLLLLGFAALGFLCFNRPKASIFMGDVGSAFLGFVFAVFAIYFSDRPGALWIWLVLLGLFWFDATLTLWRRYRNGERLSQAHRKHAYQRIVQAGWTHRKTLLAGMALNLLGLALLYPAADSPWIVPVAMVWMVVLYRIVRYIDSRKAFS</sequence>
<keyword evidence="4 8" id="KW-0812">Transmembrane</keyword>
<dbReference type="PANTHER" id="PTHR22926:SF3">
    <property type="entry name" value="UNDECAPRENYL-PHOSPHATE ALPHA-N-ACETYLGLUCOSAMINYL 1-PHOSPHATE TRANSFERASE"/>
    <property type="match status" value="1"/>
</dbReference>
<comment type="subcellular location">
    <subcellularLocation>
        <location evidence="1">Cell membrane</location>
        <topology evidence="1">Multi-pass membrane protein</topology>
    </subcellularLocation>
</comment>
<keyword evidence="6 8" id="KW-0472">Membrane</keyword>
<feature type="binding site" evidence="7">
    <location>
        <position position="238"/>
    </location>
    <ligand>
        <name>Mg(2+)</name>
        <dbReference type="ChEBI" id="CHEBI:18420"/>
    </ligand>
</feature>
<evidence type="ECO:0000256" key="6">
    <source>
        <dbReference type="ARBA" id="ARBA00023136"/>
    </source>
</evidence>
<dbReference type="EMBL" id="DRNO01000247">
    <property type="protein sequence ID" value="HFC03948.1"/>
    <property type="molecule type" value="Genomic_DNA"/>
</dbReference>
<feature type="transmembrane region" description="Helical" evidence="8">
    <location>
        <begin position="335"/>
        <end position="351"/>
    </location>
</feature>
<dbReference type="CDD" id="cd06854">
    <property type="entry name" value="GT_WbpL_WbcO_like"/>
    <property type="match status" value="1"/>
</dbReference>
<keyword evidence="7" id="KW-0460">Magnesium</keyword>
<feature type="transmembrane region" description="Helical" evidence="8">
    <location>
        <begin position="207"/>
        <end position="227"/>
    </location>
</feature>
<evidence type="ECO:0000256" key="2">
    <source>
        <dbReference type="ARBA" id="ARBA00022475"/>
    </source>
</evidence>
<dbReference type="Pfam" id="PF00953">
    <property type="entry name" value="Glycos_transf_4"/>
    <property type="match status" value="1"/>
</dbReference>
<feature type="binding site" evidence="7">
    <location>
        <position position="185"/>
    </location>
    <ligand>
        <name>Mg(2+)</name>
        <dbReference type="ChEBI" id="CHEBI:18420"/>
    </ligand>
</feature>
<feature type="transmembrane region" description="Helical" evidence="8">
    <location>
        <begin position="167"/>
        <end position="187"/>
    </location>
</feature>
<name>A0A7V2SLJ4_9BACT</name>
<evidence type="ECO:0000256" key="1">
    <source>
        <dbReference type="ARBA" id="ARBA00004651"/>
    </source>
</evidence>
<dbReference type="GO" id="GO:0005886">
    <property type="term" value="C:plasma membrane"/>
    <property type="evidence" value="ECO:0007669"/>
    <property type="project" value="UniProtKB-SubCell"/>
</dbReference>
<proteinExistence type="predicted"/>
<reference evidence="9" key="1">
    <citation type="journal article" date="2020" name="mSystems">
        <title>Genome- and Community-Level Interaction Insights into Carbon Utilization and Element Cycling Functions of Hydrothermarchaeota in Hydrothermal Sediment.</title>
        <authorList>
            <person name="Zhou Z."/>
            <person name="Liu Y."/>
            <person name="Xu W."/>
            <person name="Pan J."/>
            <person name="Luo Z.H."/>
            <person name="Li M."/>
        </authorList>
    </citation>
    <scope>NUCLEOTIDE SEQUENCE [LARGE SCALE GENOMIC DNA]</scope>
    <source>
        <strain evidence="9">HyVt-513</strain>
    </source>
</reference>
<comment type="cofactor">
    <cofactor evidence="7">
        <name>Mg(2+)</name>
        <dbReference type="ChEBI" id="CHEBI:18420"/>
    </cofactor>
</comment>
<evidence type="ECO:0000256" key="8">
    <source>
        <dbReference type="SAM" id="Phobius"/>
    </source>
</evidence>
<feature type="transmembrane region" description="Helical" evidence="8">
    <location>
        <begin position="137"/>
        <end position="155"/>
    </location>
</feature>
<dbReference type="GO" id="GO:0016780">
    <property type="term" value="F:phosphotransferase activity, for other substituted phosphate groups"/>
    <property type="evidence" value="ECO:0007669"/>
    <property type="project" value="InterPro"/>
</dbReference>
<keyword evidence="5 8" id="KW-1133">Transmembrane helix</keyword>
<dbReference type="InterPro" id="IPR000715">
    <property type="entry name" value="Glycosyl_transferase_4"/>
</dbReference>
<evidence type="ECO:0000313" key="9">
    <source>
        <dbReference type="EMBL" id="HFC03948.1"/>
    </source>
</evidence>
<dbReference type="GO" id="GO:0046872">
    <property type="term" value="F:metal ion binding"/>
    <property type="evidence" value="ECO:0007669"/>
    <property type="project" value="UniProtKB-KW"/>
</dbReference>
<evidence type="ECO:0000256" key="4">
    <source>
        <dbReference type="ARBA" id="ARBA00022692"/>
    </source>
</evidence>
<evidence type="ECO:0000256" key="3">
    <source>
        <dbReference type="ARBA" id="ARBA00022679"/>
    </source>
</evidence>
<dbReference type="AlphaFoldDB" id="A0A7V2SLJ4"/>
<evidence type="ECO:0000256" key="5">
    <source>
        <dbReference type="ARBA" id="ARBA00022989"/>
    </source>
</evidence>
<feature type="transmembrane region" description="Helical" evidence="8">
    <location>
        <begin position="83"/>
        <end position="101"/>
    </location>
</feature>
<keyword evidence="7" id="KW-0479">Metal-binding</keyword>
<dbReference type="GO" id="GO:0009103">
    <property type="term" value="P:lipopolysaccharide biosynthetic process"/>
    <property type="evidence" value="ECO:0007669"/>
    <property type="project" value="TreeGrafter"/>
</dbReference>
<protein>
    <submittedName>
        <fullName evidence="9">Glycosyltransferase family 4 protein</fullName>
    </submittedName>
</protein>
<feature type="transmembrane region" description="Helical" evidence="8">
    <location>
        <begin position="34"/>
        <end position="57"/>
    </location>
</feature>
<keyword evidence="3" id="KW-0808">Transferase</keyword>
<dbReference type="Proteomes" id="UP000885722">
    <property type="component" value="Unassembled WGS sequence"/>
</dbReference>
<feature type="transmembrane region" description="Helical" evidence="8">
    <location>
        <begin position="234"/>
        <end position="256"/>
    </location>
</feature>
<feature type="transmembrane region" description="Helical" evidence="8">
    <location>
        <begin position="312"/>
        <end position="329"/>
    </location>
</feature>
<dbReference type="GO" id="GO:0044038">
    <property type="term" value="P:cell wall macromolecule biosynthetic process"/>
    <property type="evidence" value="ECO:0007669"/>
    <property type="project" value="TreeGrafter"/>
</dbReference>
<feature type="transmembrane region" description="Helical" evidence="8">
    <location>
        <begin position="262"/>
        <end position="281"/>
    </location>
</feature>